<dbReference type="RefSeq" id="WP_079544202.1">
    <property type="nucleotide sequence ID" value="NZ_LT670844.1"/>
</dbReference>
<gene>
    <name evidence="1" type="ORF">SAMN05444159_7176</name>
</gene>
<evidence type="ECO:0000313" key="2">
    <source>
        <dbReference type="Proteomes" id="UP000189935"/>
    </source>
</evidence>
<proteinExistence type="predicted"/>
<evidence type="ECO:0000313" key="1">
    <source>
        <dbReference type="EMBL" id="SHL91519.1"/>
    </source>
</evidence>
<sequence>MKILTDDPDWAPTLYEARALAIRFVRKHGRSQHNPSAFLVAERDGLTVAYHPHRSPLLLTIDASGQAAEARERVLSIEWKEGDAWRVAIETYHPGRWESRLKTIVHPRPWLERWRAMALFTASA</sequence>
<organism evidence="1 2">
    <name type="scientific">Bradyrhizobium lablabi</name>
    <dbReference type="NCBI Taxonomy" id="722472"/>
    <lineage>
        <taxon>Bacteria</taxon>
        <taxon>Pseudomonadati</taxon>
        <taxon>Pseudomonadota</taxon>
        <taxon>Alphaproteobacteria</taxon>
        <taxon>Hyphomicrobiales</taxon>
        <taxon>Nitrobacteraceae</taxon>
        <taxon>Bradyrhizobium</taxon>
    </lineage>
</organism>
<accession>A0A1M7EJJ3</accession>
<name>A0A1M7EJJ3_9BRAD</name>
<dbReference type="OrthoDB" id="9801102at2"/>
<dbReference type="Proteomes" id="UP000189935">
    <property type="component" value="Chromosome I"/>
</dbReference>
<dbReference type="AlphaFoldDB" id="A0A1M7EJJ3"/>
<dbReference type="EMBL" id="LT670844">
    <property type="protein sequence ID" value="SHL91519.1"/>
    <property type="molecule type" value="Genomic_DNA"/>
</dbReference>
<protein>
    <submittedName>
        <fullName evidence="1">Uncharacterized protein</fullName>
    </submittedName>
</protein>
<reference evidence="1 2" key="1">
    <citation type="submission" date="2016-11" db="EMBL/GenBank/DDBJ databases">
        <authorList>
            <person name="Jaros S."/>
            <person name="Januszkiewicz K."/>
            <person name="Wedrychowicz H."/>
        </authorList>
    </citation>
    <scope>NUCLEOTIDE SEQUENCE [LARGE SCALE GENOMIC DNA]</scope>
    <source>
        <strain evidence="1 2">GAS499</strain>
    </source>
</reference>